<dbReference type="InterPro" id="IPR001789">
    <property type="entry name" value="Sig_transdc_resp-reg_receiver"/>
</dbReference>
<keyword evidence="5" id="KW-1185">Reference proteome</keyword>
<dbReference type="Gene3D" id="3.40.50.2300">
    <property type="match status" value="1"/>
</dbReference>
<dbReference type="Pfam" id="PF00072">
    <property type="entry name" value="Response_reg"/>
    <property type="match status" value="1"/>
</dbReference>
<reference evidence="4 5" key="1">
    <citation type="submission" date="2018-06" db="EMBL/GenBank/DDBJ databases">
        <title>Rhizobium wuzhouense sp. nov., isolated from roots of Oryza officinalis.</title>
        <authorList>
            <person name="Yuan T."/>
        </authorList>
    </citation>
    <scope>NUCLEOTIDE SEQUENCE [LARGE SCALE GENOMIC DNA]</scope>
    <source>
        <strain evidence="4 5">W44</strain>
    </source>
</reference>
<comment type="caution">
    <text evidence="4">The sequence shown here is derived from an EMBL/GenBank/DDBJ whole genome shotgun (WGS) entry which is preliminary data.</text>
</comment>
<dbReference type="SUPFAM" id="SSF52172">
    <property type="entry name" value="CheY-like"/>
    <property type="match status" value="1"/>
</dbReference>
<dbReference type="PROSITE" id="PS50110">
    <property type="entry name" value="RESPONSE_REGULATORY"/>
    <property type="match status" value="1"/>
</dbReference>
<evidence type="ECO:0000259" key="3">
    <source>
        <dbReference type="PROSITE" id="PS50110"/>
    </source>
</evidence>
<dbReference type="InterPro" id="IPR011006">
    <property type="entry name" value="CheY-like_superfamily"/>
</dbReference>
<dbReference type="PANTHER" id="PTHR44591:SF25">
    <property type="entry name" value="CHEMOTAXIS TWO-COMPONENT RESPONSE REGULATOR"/>
    <property type="match status" value="1"/>
</dbReference>
<keyword evidence="1 2" id="KW-0597">Phosphoprotein</keyword>
<sequence>MISVIDDEVEVLRGTSSLLRSCGFDVATFTSAKDFLHSPSNGRSACLISDVQMPGMSGIELFAALRARQDPVPVIFITAFAEAPVRQHIEAPVCVLQKPYQAEALIACIERAISVQPET</sequence>
<dbReference type="SMART" id="SM00448">
    <property type="entry name" value="REC"/>
    <property type="match status" value="1"/>
</dbReference>
<dbReference type="EMBL" id="QJRY01000001">
    <property type="protein sequence ID" value="PYB77939.1"/>
    <property type="molecule type" value="Genomic_DNA"/>
</dbReference>
<feature type="domain" description="Response regulatory" evidence="3">
    <location>
        <begin position="1"/>
        <end position="113"/>
    </location>
</feature>
<accession>A0ABX5NZ79</accession>
<proteinExistence type="predicted"/>
<name>A0ABX5NZ79_9HYPH</name>
<protein>
    <submittedName>
        <fullName evidence="4">Two-component system response regulator</fullName>
    </submittedName>
</protein>
<evidence type="ECO:0000313" key="5">
    <source>
        <dbReference type="Proteomes" id="UP000247536"/>
    </source>
</evidence>
<evidence type="ECO:0000313" key="4">
    <source>
        <dbReference type="EMBL" id="PYB77939.1"/>
    </source>
</evidence>
<organism evidence="4 5">
    <name type="scientific">Rhizobium wuzhouense</name>
    <dbReference type="NCBI Taxonomy" id="1986026"/>
    <lineage>
        <taxon>Bacteria</taxon>
        <taxon>Pseudomonadati</taxon>
        <taxon>Pseudomonadota</taxon>
        <taxon>Alphaproteobacteria</taxon>
        <taxon>Hyphomicrobiales</taxon>
        <taxon>Rhizobiaceae</taxon>
        <taxon>Rhizobium/Agrobacterium group</taxon>
        <taxon>Rhizobium</taxon>
    </lineage>
</organism>
<gene>
    <name evidence="4" type="ORF">DMY87_03255</name>
</gene>
<evidence type="ECO:0000256" key="1">
    <source>
        <dbReference type="ARBA" id="ARBA00022553"/>
    </source>
</evidence>
<evidence type="ECO:0000256" key="2">
    <source>
        <dbReference type="PROSITE-ProRule" id="PRU00169"/>
    </source>
</evidence>
<feature type="modified residue" description="4-aspartylphosphate" evidence="2">
    <location>
        <position position="50"/>
    </location>
</feature>
<dbReference type="Proteomes" id="UP000247536">
    <property type="component" value="Unassembled WGS sequence"/>
</dbReference>
<dbReference type="InterPro" id="IPR050595">
    <property type="entry name" value="Bact_response_regulator"/>
</dbReference>
<dbReference type="PANTHER" id="PTHR44591">
    <property type="entry name" value="STRESS RESPONSE REGULATOR PROTEIN 1"/>
    <property type="match status" value="1"/>
</dbReference>